<dbReference type="SUPFAM" id="SSF52833">
    <property type="entry name" value="Thioredoxin-like"/>
    <property type="match status" value="1"/>
</dbReference>
<feature type="domain" description="DUF5106" evidence="2">
    <location>
        <begin position="20"/>
        <end position="185"/>
    </location>
</feature>
<dbReference type="RefSeq" id="WP_005828563.1">
    <property type="nucleotide sequence ID" value="NZ_CAXSKL010000024.1"/>
</dbReference>
<dbReference type="InterPro" id="IPR033395">
    <property type="entry name" value="DUF5106"/>
</dbReference>
<dbReference type="Proteomes" id="UP000433928">
    <property type="component" value="Unassembled WGS sequence"/>
</dbReference>
<evidence type="ECO:0000313" key="5">
    <source>
        <dbReference type="EMBL" id="RGU37043.1"/>
    </source>
</evidence>
<evidence type="ECO:0000259" key="1">
    <source>
        <dbReference type="Pfam" id="PF00578"/>
    </source>
</evidence>
<accession>A0A174QJ90</accession>
<dbReference type="EMBL" id="WCUG01000014">
    <property type="protein sequence ID" value="KAB4168313.1"/>
    <property type="molecule type" value="Genomic_DNA"/>
</dbReference>
<evidence type="ECO:0000313" key="8">
    <source>
        <dbReference type="Proteomes" id="UP000433928"/>
    </source>
</evidence>
<name>A0A174QJ90_BACUN</name>
<dbReference type="AlphaFoldDB" id="A0A174QJ90"/>
<dbReference type="EMBL" id="QRXV01000018">
    <property type="protein sequence ID" value="RGU37043.1"/>
    <property type="molecule type" value="Genomic_DNA"/>
</dbReference>
<dbReference type="Gene3D" id="3.40.30.10">
    <property type="entry name" value="Glutaredoxin"/>
    <property type="match status" value="1"/>
</dbReference>
<proteinExistence type="predicted"/>
<dbReference type="InterPro" id="IPR036249">
    <property type="entry name" value="Thioredoxin-like_sf"/>
</dbReference>
<reference evidence="5 7" key="2">
    <citation type="submission" date="2018-08" db="EMBL/GenBank/DDBJ databases">
        <title>A genome reference for cultivated species of the human gut microbiota.</title>
        <authorList>
            <person name="Zou Y."/>
            <person name="Xue W."/>
            <person name="Luo G."/>
        </authorList>
    </citation>
    <scope>NUCLEOTIDE SEQUENCE [LARGE SCALE GENOMIC DNA]</scope>
    <source>
        <strain evidence="5 7">AF17-20</strain>
    </source>
</reference>
<dbReference type="GO" id="GO:0016209">
    <property type="term" value="F:antioxidant activity"/>
    <property type="evidence" value="ECO:0007669"/>
    <property type="project" value="InterPro"/>
</dbReference>
<dbReference type="Pfam" id="PF17127">
    <property type="entry name" value="DUF5106"/>
    <property type="match status" value="1"/>
</dbReference>
<evidence type="ECO:0000313" key="4">
    <source>
        <dbReference type="EMBL" id="KAB4168313.1"/>
    </source>
</evidence>
<dbReference type="EMBL" id="CZAO01000009">
    <property type="protein sequence ID" value="CUP71058.1"/>
    <property type="molecule type" value="Genomic_DNA"/>
</dbReference>
<feature type="domain" description="Alkyl hydroperoxide reductase subunit C/ Thiol specific antioxidant" evidence="1">
    <location>
        <begin position="187"/>
        <end position="307"/>
    </location>
</feature>
<reference evidence="3 6" key="1">
    <citation type="submission" date="2015-09" db="EMBL/GenBank/DDBJ databases">
        <authorList>
            <consortium name="Pathogen Informatics"/>
        </authorList>
    </citation>
    <scope>NUCLEOTIDE SEQUENCE [LARGE SCALE GENOMIC DNA]</scope>
    <source>
        <strain evidence="3 6">2789STDY5834898</strain>
    </source>
</reference>
<organism evidence="3 6">
    <name type="scientific">Bacteroides uniformis</name>
    <dbReference type="NCBI Taxonomy" id="820"/>
    <lineage>
        <taxon>Bacteria</taxon>
        <taxon>Pseudomonadati</taxon>
        <taxon>Bacteroidota</taxon>
        <taxon>Bacteroidia</taxon>
        <taxon>Bacteroidales</taxon>
        <taxon>Bacteroidaceae</taxon>
        <taxon>Bacteroides</taxon>
    </lineage>
</organism>
<dbReference type="Proteomes" id="UP000284022">
    <property type="component" value="Unassembled WGS sequence"/>
</dbReference>
<evidence type="ECO:0000313" key="6">
    <source>
        <dbReference type="Proteomes" id="UP000095766"/>
    </source>
</evidence>
<dbReference type="InterPro" id="IPR000866">
    <property type="entry name" value="AhpC/TSA"/>
</dbReference>
<gene>
    <name evidence="5" type="ORF">DWW83_16055</name>
    <name evidence="3" type="ORF">ERS852510_02169</name>
    <name evidence="4" type="ORF">GAQ59_15235</name>
</gene>
<dbReference type="Proteomes" id="UP000095766">
    <property type="component" value="Unassembled WGS sequence"/>
</dbReference>
<dbReference type="Pfam" id="PF00578">
    <property type="entry name" value="AhpC-TSA"/>
    <property type="match status" value="1"/>
</dbReference>
<protein>
    <submittedName>
        <fullName evidence="4">DUF5106 domain-containing protein</fullName>
    </submittedName>
</protein>
<dbReference type="GeneID" id="99750745"/>
<evidence type="ECO:0000313" key="3">
    <source>
        <dbReference type="EMBL" id="CUP71058.1"/>
    </source>
</evidence>
<dbReference type="GO" id="GO:0016491">
    <property type="term" value="F:oxidoreductase activity"/>
    <property type="evidence" value="ECO:0007669"/>
    <property type="project" value="InterPro"/>
</dbReference>
<sequence length="324" mass="36657">MRRILSCIGLFLFIVGLLHSCIAGDKQKAGKMDECTENVKGKAELRDQQFPFPEIPSVLTSPTERKTFLLTHYWDSYNFSDTALVNNRAVTEQGLVNQLSLLSASEATQEEIKGGIGNLCTGMESQEHARQVFMRLMDDYLYNPNSPYYNETLYAAYLRRMLQSTALDEARKSSLKFKLELISRNNVGKAATDFTYYLADEECRTLRTTTVQGDKLLLVFYDPECPSCHEVLKAMMADRALADAVDTGTLTVLAVYTEGNDEVWRKALTDMPRSWLIGNDRQQVKDCALYDLKAMPSLYLLDKDKTVLLKDAAYDTVRQALGLR</sequence>
<evidence type="ECO:0000313" key="7">
    <source>
        <dbReference type="Proteomes" id="UP000284022"/>
    </source>
</evidence>
<evidence type="ECO:0000259" key="2">
    <source>
        <dbReference type="Pfam" id="PF17127"/>
    </source>
</evidence>
<reference evidence="4 8" key="3">
    <citation type="journal article" date="2019" name="Nat. Med.">
        <title>A library of human gut bacterial isolates paired with longitudinal multiomics data enables mechanistic microbiome research.</title>
        <authorList>
            <person name="Poyet M."/>
            <person name="Groussin M."/>
            <person name="Gibbons S.M."/>
            <person name="Avila-Pacheco J."/>
            <person name="Jiang X."/>
            <person name="Kearney S.M."/>
            <person name="Perrotta A.R."/>
            <person name="Berdy B."/>
            <person name="Zhao S."/>
            <person name="Lieberman T.D."/>
            <person name="Swanson P.K."/>
            <person name="Smith M."/>
            <person name="Roesemann S."/>
            <person name="Alexander J.E."/>
            <person name="Rich S.A."/>
            <person name="Livny J."/>
            <person name="Vlamakis H."/>
            <person name="Clish C."/>
            <person name="Bullock K."/>
            <person name="Deik A."/>
            <person name="Scott J."/>
            <person name="Pierce K.A."/>
            <person name="Xavier R.J."/>
            <person name="Alm E.J."/>
        </authorList>
    </citation>
    <scope>NUCLEOTIDE SEQUENCE [LARGE SCALE GENOMIC DNA]</scope>
    <source>
        <strain evidence="4 8">BIOML-A27</strain>
    </source>
</reference>